<evidence type="ECO:0000259" key="8">
    <source>
        <dbReference type="PROSITE" id="PS51144"/>
    </source>
</evidence>
<dbReference type="Pfam" id="PF00194">
    <property type="entry name" value="Carb_anhydrase"/>
    <property type="match status" value="1"/>
</dbReference>
<dbReference type="SUPFAM" id="SSF51069">
    <property type="entry name" value="Carbonic anhydrase"/>
    <property type="match status" value="1"/>
</dbReference>
<evidence type="ECO:0000256" key="3">
    <source>
        <dbReference type="ARBA" id="ARBA00022723"/>
    </source>
</evidence>
<sequence length="249" mass="28097">MKKLLSLVAGMVLSATIANAGVHEDVHWGYSGKSAPEYWGELSPKYEMCKIGKNQSPVDIRTQDAYDVDLEQLIFSYYAKTTHVSKAHGIKVAVDPGNFIVVDGNKFKLKQFHFHSPSETMVNGRSFPLEAHFVHVSDDGQIAVIAVFFEYGKSNPLLEKIFSKAPAVENLDSSLVFKPKEIMKLYPANKEYYRYNGSLTTPPCTEGVRWIVMKKPLTVSKKQIKRFKELVPYSNNRPVQPINARVILK</sequence>
<organism evidence="9 10">
    <name type="scientific">Hydrogenimonas thermophila</name>
    <dbReference type="NCBI Taxonomy" id="223786"/>
    <lineage>
        <taxon>Bacteria</taxon>
        <taxon>Pseudomonadati</taxon>
        <taxon>Campylobacterota</taxon>
        <taxon>Epsilonproteobacteria</taxon>
        <taxon>Campylobacterales</taxon>
        <taxon>Hydrogenimonadaceae</taxon>
        <taxon>Hydrogenimonas</taxon>
    </lineage>
</organism>
<dbReference type="Gene3D" id="3.10.200.10">
    <property type="entry name" value="Alpha carbonic anhydrase"/>
    <property type="match status" value="1"/>
</dbReference>
<dbReference type="Proteomes" id="UP000199227">
    <property type="component" value="Unassembled WGS sequence"/>
</dbReference>
<keyword evidence="3" id="KW-0479">Metal-binding</keyword>
<dbReference type="PANTHER" id="PTHR18952:SF265">
    <property type="entry name" value="CARBONIC ANHYDRASE"/>
    <property type="match status" value="1"/>
</dbReference>
<evidence type="ECO:0000256" key="4">
    <source>
        <dbReference type="ARBA" id="ARBA00022833"/>
    </source>
</evidence>
<comment type="catalytic activity">
    <reaction evidence="6">
        <text>hydrogencarbonate + H(+) = CO2 + H2O</text>
        <dbReference type="Rhea" id="RHEA:10748"/>
        <dbReference type="ChEBI" id="CHEBI:15377"/>
        <dbReference type="ChEBI" id="CHEBI:15378"/>
        <dbReference type="ChEBI" id="CHEBI:16526"/>
        <dbReference type="ChEBI" id="CHEBI:17544"/>
        <dbReference type="EC" id="4.2.1.1"/>
    </reaction>
</comment>
<dbReference type="GO" id="GO:0008270">
    <property type="term" value="F:zinc ion binding"/>
    <property type="evidence" value="ECO:0007669"/>
    <property type="project" value="InterPro"/>
</dbReference>
<reference evidence="9 10" key="1">
    <citation type="submission" date="2016-10" db="EMBL/GenBank/DDBJ databases">
        <authorList>
            <person name="de Groot N.N."/>
        </authorList>
    </citation>
    <scope>NUCLEOTIDE SEQUENCE [LARGE SCALE GENOMIC DNA]</scope>
    <source>
        <strain evidence="9 10">EP1-55-1</strain>
    </source>
</reference>
<dbReference type="InterPro" id="IPR041891">
    <property type="entry name" value="Alpha_CA_prokaryot-like"/>
</dbReference>
<dbReference type="SMART" id="SM01057">
    <property type="entry name" value="Carb_anhydrase"/>
    <property type="match status" value="1"/>
</dbReference>
<keyword evidence="4" id="KW-0862">Zinc</keyword>
<evidence type="ECO:0000313" key="9">
    <source>
        <dbReference type="EMBL" id="SFP21131.1"/>
    </source>
</evidence>
<dbReference type="EC" id="4.2.1.1" evidence="2"/>
<evidence type="ECO:0000256" key="5">
    <source>
        <dbReference type="ARBA" id="ARBA00023239"/>
    </source>
</evidence>
<dbReference type="PANTHER" id="PTHR18952">
    <property type="entry name" value="CARBONIC ANHYDRASE"/>
    <property type="match status" value="1"/>
</dbReference>
<evidence type="ECO:0000313" key="10">
    <source>
        <dbReference type="Proteomes" id="UP000199227"/>
    </source>
</evidence>
<gene>
    <name evidence="9" type="ORF">SAMN05216234_11055</name>
</gene>
<evidence type="ECO:0000256" key="6">
    <source>
        <dbReference type="ARBA" id="ARBA00048348"/>
    </source>
</evidence>
<dbReference type="EMBL" id="FOXB01000010">
    <property type="protein sequence ID" value="SFP21131.1"/>
    <property type="molecule type" value="Genomic_DNA"/>
</dbReference>
<dbReference type="InterPro" id="IPR036398">
    <property type="entry name" value="CA_dom_sf"/>
</dbReference>
<dbReference type="PROSITE" id="PS51144">
    <property type="entry name" value="ALPHA_CA_2"/>
    <property type="match status" value="1"/>
</dbReference>
<dbReference type="AlphaFoldDB" id="A0A1I5NIT9"/>
<proteinExistence type="inferred from homology"/>
<keyword evidence="5" id="KW-0456">Lyase</keyword>
<feature type="domain" description="Alpha-carbonic anhydrase" evidence="8">
    <location>
        <begin position="26"/>
        <end position="249"/>
    </location>
</feature>
<dbReference type="OrthoDB" id="5327615at2"/>
<feature type="signal peptide" evidence="7">
    <location>
        <begin position="1"/>
        <end position="20"/>
    </location>
</feature>
<accession>A0A1I5NIT9</accession>
<dbReference type="GO" id="GO:0004089">
    <property type="term" value="F:carbonate dehydratase activity"/>
    <property type="evidence" value="ECO:0007669"/>
    <property type="project" value="UniProtKB-EC"/>
</dbReference>
<name>A0A1I5NIT9_9BACT</name>
<dbReference type="RefSeq" id="WP_092911809.1">
    <property type="nucleotide sequence ID" value="NZ_FOXB01000010.1"/>
</dbReference>
<protein>
    <recommendedName>
        <fullName evidence="2">carbonic anhydrase</fullName>
        <ecNumber evidence="2">4.2.1.1</ecNumber>
    </recommendedName>
</protein>
<evidence type="ECO:0000256" key="2">
    <source>
        <dbReference type="ARBA" id="ARBA00012925"/>
    </source>
</evidence>
<evidence type="ECO:0000256" key="1">
    <source>
        <dbReference type="ARBA" id="ARBA00010718"/>
    </source>
</evidence>
<dbReference type="STRING" id="223786.SAMN05216234_11055"/>
<evidence type="ECO:0000256" key="7">
    <source>
        <dbReference type="SAM" id="SignalP"/>
    </source>
</evidence>
<feature type="chain" id="PRO_5011476473" description="carbonic anhydrase" evidence="7">
    <location>
        <begin position="21"/>
        <end position="249"/>
    </location>
</feature>
<dbReference type="InterPro" id="IPR001148">
    <property type="entry name" value="CA_dom"/>
</dbReference>
<comment type="similarity">
    <text evidence="1">Belongs to the alpha-carbonic anhydrase family.</text>
</comment>
<dbReference type="InterPro" id="IPR023561">
    <property type="entry name" value="Carbonic_anhydrase_a-class"/>
</dbReference>
<keyword evidence="10" id="KW-1185">Reference proteome</keyword>
<keyword evidence="7" id="KW-0732">Signal</keyword>
<dbReference type="CDD" id="cd03124">
    <property type="entry name" value="alpha_CA_prokaryotic_like"/>
    <property type="match status" value="1"/>
</dbReference>